<dbReference type="InterPro" id="IPR019448">
    <property type="entry name" value="NT-C2"/>
</dbReference>
<dbReference type="Pfam" id="PF10358">
    <property type="entry name" value="NT-C2"/>
    <property type="match status" value="1"/>
</dbReference>
<proteinExistence type="inferred from homology"/>
<feature type="region of interest" description="Disordered" evidence="2">
    <location>
        <begin position="326"/>
        <end position="352"/>
    </location>
</feature>
<dbReference type="InterPro" id="IPR039931">
    <property type="entry name" value="EEIG1/2-like"/>
</dbReference>
<feature type="domain" description="C2 NT-type" evidence="3">
    <location>
        <begin position="108"/>
        <end position="250"/>
    </location>
</feature>
<evidence type="ECO:0000313" key="4">
    <source>
        <dbReference type="EMBL" id="CAB3259349.1"/>
    </source>
</evidence>
<feature type="region of interest" description="Disordered" evidence="2">
    <location>
        <begin position="661"/>
        <end position="695"/>
    </location>
</feature>
<reference evidence="4 5" key="1">
    <citation type="submission" date="2020-04" db="EMBL/GenBank/DDBJ databases">
        <authorList>
            <person name="Wallbank WR R."/>
            <person name="Pardo Diaz C."/>
            <person name="Kozak K."/>
            <person name="Martin S."/>
            <person name="Jiggins C."/>
            <person name="Moest M."/>
            <person name="Warren A I."/>
            <person name="Byers J.R.P. K."/>
            <person name="Montejo-Kovacevich G."/>
            <person name="Yen C E."/>
        </authorList>
    </citation>
    <scope>NUCLEOTIDE SEQUENCE [LARGE SCALE GENOMIC DNA]</scope>
</reference>
<dbReference type="OrthoDB" id="3365224at2759"/>
<organism evidence="4 5">
    <name type="scientific">Arctia plantaginis</name>
    <name type="common">Wood tiger moth</name>
    <name type="synonym">Phalaena plantaginis</name>
    <dbReference type="NCBI Taxonomy" id="874455"/>
    <lineage>
        <taxon>Eukaryota</taxon>
        <taxon>Metazoa</taxon>
        <taxon>Ecdysozoa</taxon>
        <taxon>Arthropoda</taxon>
        <taxon>Hexapoda</taxon>
        <taxon>Insecta</taxon>
        <taxon>Pterygota</taxon>
        <taxon>Neoptera</taxon>
        <taxon>Endopterygota</taxon>
        <taxon>Lepidoptera</taxon>
        <taxon>Glossata</taxon>
        <taxon>Ditrysia</taxon>
        <taxon>Noctuoidea</taxon>
        <taxon>Erebidae</taxon>
        <taxon>Arctiinae</taxon>
        <taxon>Arctia</taxon>
    </lineage>
</organism>
<keyword evidence="5" id="KW-1185">Reference proteome</keyword>
<dbReference type="EMBL" id="CADEBC010000608">
    <property type="protein sequence ID" value="CAB3259349.1"/>
    <property type="molecule type" value="Genomic_DNA"/>
</dbReference>
<dbReference type="Proteomes" id="UP000494106">
    <property type="component" value="Unassembled WGS sequence"/>
</dbReference>
<dbReference type="PANTHER" id="PTHR21456:SF1">
    <property type="entry name" value="C2 NT-TYPE DOMAIN-CONTAINING PROTEIN"/>
    <property type="match status" value="1"/>
</dbReference>
<name>A0A8S1BJW3_ARCPL</name>
<dbReference type="PROSITE" id="PS51840">
    <property type="entry name" value="C2_NT"/>
    <property type="match status" value="1"/>
</dbReference>
<evidence type="ECO:0000256" key="1">
    <source>
        <dbReference type="ARBA" id="ARBA00034780"/>
    </source>
</evidence>
<feature type="compositionally biased region" description="Polar residues" evidence="2">
    <location>
        <begin position="368"/>
        <end position="385"/>
    </location>
</feature>
<evidence type="ECO:0000313" key="5">
    <source>
        <dbReference type="Proteomes" id="UP000494106"/>
    </source>
</evidence>
<comment type="similarity">
    <text evidence="1">Belongs to the EEIG family.</text>
</comment>
<dbReference type="AlphaFoldDB" id="A0A8S1BJW3"/>
<feature type="compositionally biased region" description="Polar residues" evidence="2">
    <location>
        <begin position="668"/>
        <end position="680"/>
    </location>
</feature>
<feature type="region of interest" description="Disordered" evidence="2">
    <location>
        <begin position="368"/>
        <end position="433"/>
    </location>
</feature>
<feature type="region of interest" description="Disordered" evidence="2">
    <location>
        <begin position="268"/>
        <end position="297"/>
    </location>
</feature>
<comment type="caution">
    <text evidence="4">The sequence shown here is derived from an EMBL/GenBank/DDBJ whole genome shotgun (WGS) entry which is preliminary data.</text>
</comment>
<accession>A0A8S1BJW3</accession>
<dbReference type="PANTHER" id="PTHR21456">
    <property type="entry name" value="FAMILY WITH SEQUENCE SIMILARITY 102"/>
    <property type="match status" value="1"/>
</dbReference>
<gene>
    <name evidence="4" type="ORF">APLA_LOCUS17048</name>
</gene>
<evidence type="ECO:0000256" key="2">
    <source>
        <dbReference type="SAM" id="MobiDB-lite"/>
    </source>
</evidence>
<protein>
    <recommendedName>
        <fullName evidence="3">C2 NT-type domain-containing protein</fullName>
    </recommendedName>
</protein>
<evidence type="ECO:0000259" key="3">
    <source>
        <dbReference type="PROSITE" id="PS51840"/>
    </source>
</evidence>
<feature type="compositionally biased region" description="Low complexity" evidence="2">
    <location>
        <begin position="386"/>
        <end position="405"/>
    </location>
</feature>
<sequence>MIDCTLCGLRLVQIADRRVRSRECEKFWRNWQCSILRSSGPLPNILNGLLIFVLYCDVSSTNDSDSYATDGRLPIYRTEVNYANTKCCEVLSDTVRAGAAGPDVGVMAFMTKKKRYKFGVQCCLEELTEVPFVSAVLFAKVRLLDGGNFQDHSSREEVRNHAVLWNAQFSFVCKMCANASTGVLEPAHLRVSVRKELKGGRSYQKLGFCDVNLAELAGAGETTRRCLLEGYDPRRRQDNSVLRLRIKMNMISGDPLFKVPERKQEAVECKAAGDSGSETAGTTAPDDDCASSTASSGFGSLTKKKSYNNTLVGEGNIGQSLTLVPSCELSTPDDEDSPLGTSAPDHPGLTLAGVGAATVPVSCASCMQQQQHTHSRNSSNTSGDMSSKASGYGSSSAASAHSRQSSEGDSAGDSSRPHHNSVRLERTTTTTTTLYVPSQNCKHTGRTLAKLLLEKTVVSETSDVFLTPNNTLTGPPDVIPRHAIQSPSIEEYKTPDGTLITENGHDNSFAMPTYFDQKKKVAATIISAAVEPLTNFQIFKQKSLNTIPALLEKNKKNEELFNNFPFLTPLAHRKNSLVSNAHRLSGCIEDEFYCVPSDPEVDLGSSECVDIRHRFKSLSNQALNEEKILTSTPKNEFTQVMCGEKLGRGRRLDSATTLRHSYTDHVRNPSSGSLTASASEGGSLERARAAHERRKRAVLLAQPAPAPPPDDAPHVVSSRVGNTRVNPDHLIDELLAATDLKQAVEDSAETSGLQLYITRDGTAELGTRQRQQQLARRDYQRVVLHPHDNR</sequence>